<dbReference type="InterPro" id="IPR050559">
    <property type="entry name" value="P-Pant_transferase_sf"/>
</dbReference>
<gene>
    <name evidence="5" type="ORF">SAMN05720606_101328</name>
</gene>
<dbReference type="STRING" id="582692.SAMN05720606_101328"/>
<feature type="domain" description="4'-phosphopantetheinyl transferase N-terminal" evidence="4">
    <location>
        <begin position="21"/>
        <end position="99"/>
    </location>
</feature>
<dbReference type="GO" id="GO:0008897">
    <property type="term" value="F:holo-[acyl-carrier-protein] synthase activity"/>
    <property type="evidence" value="ECO:0007669"/>
    <property type="project" value="InterPro"/>
</dbReference>
<protein>
    <submittedName>
        <fullName evidence="5">4'-phosphopantetheinyl transferase</fullName>
    </submittedName>
</protein>
<evidence type="ECO:0000256" key="1">
    <source>
        <dbReference type="ARBA" id="ARBA00010990"/>
    </source>
</evidence>
<reference evidence="6" key="1">
    <citation type="submission" date="2016-10" db="EMBL/GenBank/DDBJ databases">
        <authorList>
            <person name="Varghese N."/>
            <person name="Submissions S."/>
        </authorList>
    </citation>
    <scope>NUCLEOTIDE SEQUENCE [LARGE SCALE GENOMIC DNA]</scope>
    <source>
        <strain evidence="6">BL9</strain>
    </source>
</reference>
<evidence type="ECO:0000259" key="3">
    <source>
        <dbReference type="Pfam" id="PF01648"/>
    </source>
</evidence>
<evidence type="ECO:0000259" key="4">
    <source>
        <dbReference type="Pfam" id="PF22624"/>
    </source>
</evidence>
<keyword evidence="2 5" id="KW-0808">Transferase</keyword>
<comment type="similarity">
    <text evidence="1">Belongs to the P-Pant transferase superfamily. Gsp/Sfp/HetI/AcpT family.</text>
</comment>
<dbReference type="InterPro" id="IPR055066">
    <property type="entry name" value="AASDHPPT_N"/>
</dbReference>
<dbReference type="GO" id="GO:0005829">
    <property type="term" value="C:cytosol"/>
    <property type="evidence" value="ECO:0007669"/>
    <property type="project" value="TreeGrafter"/>
</dbReference>
<dbReference type="InterPro" id="IPR037143">
    <property type="entry name" value="4-PPantetheinyl_Trfase_dom_sf"/>
</dbReference>
<accession>A0A1G5BDJ2</accession>
<dbReference type="Pfam" id="PF22624">
    <property type="entry name" value="AASDHPPT_N"/>
    <property type="match status" value="1"/>
</dbReference>
<dbReference type="GO" id="GO:0000287">
    <property type="term" value="F:magnesium ion binding"/>
    <property type="evidence" value="ECO:0007669"/>
    <property type="project" value="InterPro"/>
</dbReference>
<evidence type="ECO:0000313" key="5">
    <source>
        <dbReference type="EMBL" id="SCX88201.1"/>
    </source>
</evidence>
<keyword evidence="6" id="KW-1185">Reference proteome</keyword>
<organism evidence="5 6">
    <name type="scientific">Paenibacillus polysaccharolyticus</name>
    <dbReference type="NCBI Taxonomy" id="582692"/>
    <lineage>
        <taxon>Bacteria</taxon>
        <taxon>Bacillati</taxon>
        <taxon>Bacillota</taxon>
        <taxon>Bacilli</taxon>
        <taxon>Bacillales</taxon>
        <taxon>Paenibacillaceae</taxon>
        <taxon>Paenibacillus</taxon>
    </lineage>
</organism>
<dbReference type="Pfam" id="PF01648">
    <property type="entry name" value="ACPS"/>
    <property type="match status" value="1"/>
</dbReference>
<dbReference type="Gene3D" id="3.90.470.20">
    <property type="entry name" value="4'-phosphopantetheinyl transferase domain"/>
    <property type="match status" value="2"/>
</dbReference>
<proteinExistence type="inferred from homology"/>
<dbReference type="InterPro" id="IPR008278">
    <property type="entry name" value="4-PPantetheinyl_Trfase_dom"/>
</dbReference>
<dbReference type="EMBL" id="FMVM01000001">
    <property type="protein sequence ID" value="SCX88201.1"/>
    <property type="molecule type" value="Genomic_DNA"/>
</dbReference>
<feature type="domain" description="4'-phosphopantetheinyl transferase" evidence="3">
    <location>
        <begin position="105"/>
        <end position="205"/>
    </location>
</feature>
<dbReference type="RefSeq" id="WP_090915275.1">
    <property type="nucleotide sequence ID" value="NZ_FMVM01000001.1"/>
</dbReference>
<evidence type="ECO:0000256" key="2">
    <source>
        <dbReference type="ARBA" id="ARBA00022679"/>
    </source>
</evidence>
<dbReference type="PANTHER" id="PTHR12215:SF10">
    <property type="entry name" value="L-AMINOADIPATE-SEMIALDEHYDE DEHYDROGENASE-PHOSPHOPANTETHEINYL TRANSFERASE"/>
    <property type="match status" value="1"/>
</dbReference>
<dbReference type="SUPFAM" id="SSF56214">
    <property type="entry name" value="4'-phosphopantetheinyl transferase"/>
    <property type="match status" value="2"/>
</dbReference>
<sequence>MVYVFLCKYNQSRDYINEYNLIRFLSKEKQDKFTKNINKKSVVQSVIGELVTRIIFCKLLKLDNKSLVFKKDDYNKPFLVSTQGWEFNISHSGEWIVCVFSRHCVGVDLEQVKQRQLGIAEQYFSEEEYTSIINQDTSNQLVHFYRILTLKESYIKAIGKGLKIPLNSFCIKGDNYRFYMQAKNSLPKAYFQHFNVGKHYVMSICAFEEFASHVTFLEIKELVDLSVLLNFPEELSLKMESLNKSVSIFSGEGRFSMCC</sequence>
<evidence type="ECO:0000313" key="6">
    <source>
        <dbReference type="Proteomes" id="UP000198538"/>
    </source>
</evidence>
<dbReference type="AlphaFoldDB" id="A0A1G5BDJ2"/>
<dbReference type="GO" id="GO:0019878">
    <property type="term" value="P:lysine biosynthetic process via aminoadipic acid"/>
    <property type="evidence" value="ECO:0007669"/>
    <property type="project" value="TreeGrafter"/>
</dbReference>
<name>A0A1G5BDJ2_9BACL</name>
<dbReference type="PANTHER" id="PTHR12215">
    <property type="entry name" value="PHOSPHOPANTETHEINE TRANSFERASE"/>
    <property type="match status" value="1"/>
</dbReference>
<dbReference type="Proteomes" id="UP000198538">
    <property type="component" value="Unassembled WGS sequence"/>
</dbReference>